<comment type="subcellular location">
    <subcellularLocation>
        <location evidence="1">Microsome membrane</location>
        <topology evidence="1">Single-pass membrane protein</topology>
    </subcellularLocation>
</comment>
<dbReference type="AlphaFoldDB" id="A0AAD8M5T3"/>
<evidence type="ECO:0000256" key="4">
    <source>
        <dbReference type="ARBA" id="ARBA00022723"/>
    </source>
</evidence>
<dbReference type="PANTHER" id="PTHR47955">
    <property type="entry name" value="CYTOCHROME P450 FAMILY 71 PROTEIN"/>
    <property type="match status" value="1"/>
</dbReference>
<reference evidence="9" key="1">
    <citation type="submission" date="2023-02" db="EMBL/GenBank/DDBJ databases">
        <title>Genome of toxic invasive species Heracleum sosnowskyi carries increased number of genes despite the absence of recent whole-genome duplications.</title>
        <authorList>
            <person name="Schelkunov M."/>
            <person name="Shtratnikova V."/>
            <person name="Makarenko M."/>
            <person name="Klepikova A."/>
            <person name="Omelchenko D."/>
            <person name="Novikova G."/>
            <person name="Obukhova E."/>
            <person name="Bogdanov V."/>
            <person name="Penin A."/>
            <person name="Logacheva M."/>
        </authorList>
    </citation>
    <scope>NUCLEOTIDE SEQUENCE</scope>
    <source>
        <strain evidence="9">Hsosn_3</strain>
        <tissue evidence="9">Leaf</tissue>
    </source>
</reference>
<dbReference type="Pfam" id="PF00067">
    <property type="entry name" value="p450"/>
    <property type="match status" value="2"/>
</dbReference>
<sequence length="285" mass="32071">MFPSPQVLAHLVSNKNLPPSPSRLPILGNIHQLGLVPHRDLRSLAQKHGPTMLLHFGSVPTLVLSSADASREVMIVQDTIFCDRPHSRKKYSEEGSEREFKKLLKQFLELLGSYSFADFVPWLGWVDGISGLDAEVDRVSKKLDEIQKETTHGISVENDTVKAILVDIYAAGTAITATILEWAMSELFRHPYAMSTVQRKMREILGFRPELTDGDLEKMQHLRAVIKETLQEAALELCLPWPPMQKFDWKLPDGRNREDLDTSERPSAGVQRKVPFLAVATSCCC</sequence>
<comment type="caution">
    <text evidence="9">The sequence shown here is derived from an EMBL/GenBank/DDBJ whole genome shotgun (WGS) entry which is preliminary data.</text>
</comment>
<keyword evidence="8" id="KW-0560">Oxidoreductase</keyword>
<organism evidence="9 10">
    <name type="scientific">Heracleum sosnowskyi</name>
    <dbReference type="NCBI Taxonomy" id="360622"/>
    <lineage>
        <taxon>Eukaryota</taxon>
        <taxon>Viridiplantae</taxon>
        <taxon>Streptophyta</taxon>
        <taxon>Embryophyta</taxon>
        <taxon>Tracheophyta</taxon>
        <taxon>Spermatophyta</taxon>
        <taxon>Magnoliopsida</taxon>
        <taxon>eudicotyledons</taxon>
        <taxon>Gunneridae</taxon>
        <taxon>Pentapetalae</taxon>
        <taxon>asterids</taxon>
        <taxon>campanulids</taxon>
        <taxon>Apiales</taxon>
        <taxon>Apiaceae</taxon>
        <taxon>Apioideae</taxon>
        <taxon>apioid superclade</taxon>
        <taxon>Tordylieae</taxon>
        <taxon>Tordyliinae</taxon>
        <taxon>Heracleum</taxon>
    </lineage>
</organism>
<evidence type="ECO:0000256" key="7">
    <source>
        <dbReference type="ARBA" id="ARBA00023004"/>
    </source>
</evidence>
<dbReference type="Gene3D" id="1.10.630.10">
    <property type="entry name" value="Cytochrome P450"/>
    <property type="match status" value="2"/>
</dbReference>
<dbReference type="GO" id="GO:0004497">
    <property type="term" value="F:monooxygenase activity"/>
    <property type="evidence" value="ECO:0007669"/>
    <property type="project" value="UniProtKB-KW"/>
</dbReference>
<reference evidence="9" key="2">
    <citation type="submission" date="2023-05" db="EMBL/GenBank/DDBJ databases">
        <authorList>
            <person name="Schelkunov M.I."/>
        </authorList>
    </citation>
    <scope>NUCLEOTIDE SEQUENCE</scope>
    <source>
        <strain evidence="9">Hsosn_3</strain>
        <tissue evidence="9">Leaf</tissue>
    </source>
</reference>
<dbReference type="Proteomes" id="UP001237642">
    <property type="component" value="Unassembled WGS sequence"/>
</dbReference>
<dbReference type="SUPFAM" id="SSF48264">
    <property type="entry name" value="Cytochrome P450"/>
    <property type="match status" value="1"/>
</dbReference>
<dbReference type="GO" id="GO:0005506">
    <property type="term" value="F:iron ion binding"/>
    <property type="evidence" value="ECO:0007669"/>
    <property type="project" value="InterPro"/>
</dbReference>
<keyword evidence="5" id="KW-0256">Endoplasmic reticulum</keyword>
<evidence type="ECO:0000313" key="9">
    <source>
        <dbReference type="EMBL" id="KAK1363195.1"/>
    </source>
</evidence>
<gene>
    <name evidence="9" type="ORF">POM88_038756</name>
</gene>
<dbReference type="EMBL" id="JAUIZM010000009">
    <property type="protein sequence ID" value="KAK1363195.1"/>
    <property type="molecule type" value="Genomic_DNA"/>
</dbReference>
<name>A0AAD8M5T3_9APIA</name>
<dbReference type="GO" id="GO:0016705">
    <property type="term" value="F:oxidoreductase activity, acting on paired donors, with incorporation or reduction of molecular oxygen"/>
    <property type="evidence" value="ECO:0007669"/>
    <property type="project" value="InterPro"/>
</dbReference>
<keyword evidence="6" id="KW-0492">Microsome</keyword>
<keyword evidence="4" id="KW-0479">Metal-binding</keyword>
<evidence type="ECO:0000313" key="10">
    <source>
        <dbReference type="Proteomes" id="UP001237642"/>
    </source>
</evidence>
<dbReference type="InterPro" id="IPR036396">
    <property type="entry name" value="Cyt_P450_sf"/>
</dbReference>
<evidence type="ECO:0000256" key="5">
    <source>
        <dbReference type="ARBA" id="ARBA00022824"/>
    </source>
</evidence>
<evidence type="ECO:0000256" key="2">
    <source>
        <dbReference type="ARBA" id="ARBA00010617"/>
    </source>
</evidence>
<proteinExistence type="inferred from homology"/>
<comment type="similarity">
    <text evidence="2">Belongs to the cytochrome P450 family.</text>
</comment>
<keyword evidence="7" id="KW-0408">Iron</keyword>
<protein>
    <submittedName>
        <fullName evidence="9">Uncharacterized protein</fullName>
    </submittedName>
</protein>
<keyword evidence="3" id="KW-0349">Heme</keyword>
<dbReference type="GO" id="GO:0044550">
    <property type="term" value="P:secondary metabolite biosynthetic process"/>
    <property type="evidence" value="ECO:0007669"/>
    <property type="project" value="UniProtKB-ARBA"/>
</dbReference>
<evidence type="ECO:0000256" key="8">
    <source>
        <dbReference type="ARBA" id="ARBA00023033"/>
    </source>
</evidence>
<keyword evidence="10" id="KW-1185">Reference proteome</keyword>
<dbReference type="PANTHER" id="PTHR47955:SF15">
    <property type="entry name" value="CYTOCHROME P450 71A2-LIKE"/>
    <property type="match status" value="1"/>
</dbReference>
<keyword evidence="8" id="KW-0503">Monooxygenase</keyword>
<accession>A0AAD8M5T3</accession>
<evidence type="ECO:0000256" key="6">
    <source>
        <dbReference type="ARBA" id="ARBA00022848"/>
    </source>
</evidence>
<dbReference type="InterPro" id="IPR001128">
    <property type="entry name" value="Cyt_P450"/>
</dbReference>
<dbReference type="GO" id="GO:0020037">
    <property type="term" value="F:heme binding"/>
    <property type="evidence" value="ECO:0007669"/>
    <property type="project" value="InterPro"/>
</dbReference>
<evidence type="ECO:0000256" key="3">
    <source>
        <dbReference type="ARBA" id="ARBA00022617"/>
    </source>
</evidence>
<evidence type="ECO:0000256" key="1">
    <source>
        <dbReference type="ARBA" id="ARBA00004111"/>
    </source>
</evidence>